<dbReference type="SMART" id="SM00155">
    <property type="entry name" value="PLDc"/>
    <property type="match status" value="1"/>
</dbReference>
<dbReference type="CDD" id="cd18808">
    <property type="entry name" value="SF1_C_Upf1"/>
    <property type="match status" value="1"/>
</dbReference>
<dbReference type="CDD" id="cd09118">
    <property type="entry name" value="PLDc_yjhR_C_like"/>
    <property type="match status" value="1"/>
</dbReference>
<dbReference type="InterPro" id="IPR045055">
    <property type="entry name" value="DNA2/NAM7-like"/>
</dbReference>
<dbReference type="Pfam" id="PF13087">
    <property type="entry name" value="AAA_12"/>
    <property type="match status" value="1"/>
</dbReference>
<dbReference type="InterPro" id="IPR025202">
    <property type="entry name" value="PLD-like_dom"/>
</dbReference>
<dbReference type="SUPFAM" id="SSF56024">
    <property type="entry name" value="Phospholipase D/nuclease"/>
    <property type="match status" value="1"/>
</dbReference>
<dbReference type="SUPFAM" id="SSF52540">
    <property type="entry name" value="P-loop containing nucleoside triphosphate hydrolases"/>
    <property type="match status" value="1"/>
</dbReference>
<dbReference type="FunFam" id="3.40.50.300:FF:001663">
    <property type="entry name" value="Superfamily I DNA helicase"/>
    <property type="match status" value="1"/>
</dbReference>
<dbReference type="PANTHER" id="PTHR10887:SF530">
    <property type="entry name" value="SUPERFAMILY I DNA HELICASES"/>
    <property type="match status" value="1"/>
</dbReference>
<accession>A0A0U4JUG1</accession>
<dbReference type="InterPro" id="IPR027417">
    <property type="entry name" value="P-loop_NTPase"/>
</dbReference>
<dbReference type="InterPro" id="IPR047187">
    <property type="entry name" value="SF1_C_Upf1"/>
</dbReference>
<comment type="caution">
    <text evidence="2">The sequence shown here is derived from an EMBL/GenBank/DDBJ whole genome shotgun (WGS) entry which is preliminary data.</text>
</comment>
<feature type="domain" description="PLD phosphodiesterase" evidence="1">
    <location>
        <begin position="335"/>
        <end position="362"/>
    </location>
</feature>
<protein>
    <recommendedName>
        <fullName evidence="1">PLD phosphodiesterase domain-containing protein</fullName>
    </recommendedName>
</protein>
<dbReference type="Proteomes" id="UP000284508">
    <property type="component" value="Unassembled WGS sequence"/>
</dbReference>
<name>A0A0U4JUG1_ECOLX</name>
<organism evidence="2 3">
    <name type="scientific">Escherichia coli</name>
    <dbReference type="NCBI Taxonomy" id="562"/>
    <lineage>
        <taxon>Bacteria</taxon>
        <taxon>Pseudomonadati</taxon>
        <taxon>Pseudomonadota</taxon>
        <taxon>Gammaproteobacteria</taxon>
        <taxon>Enterobacterales</taxon>
        <taxon>Enterobacteriaceae</taxon>
        <taxon>Escherichia</taxon>
    </lineage>
</organism>
<evidence type="ECO:0000313" key="3">
    <source>
        <dbReference type="Proteomes" id="UP000284508"/>
    </source>
</evidence>
<dbReference type="Pfam" id="PF13091">
    <property type="entry name" value="PLDc_2"/>
    <property type="match status" value="1"/>
</dbReference>
<dbReference type="Gene3D" id="3.30.870.10">
    <property type="entry name" value="Endonuclease Chain A"/>
    <property type="match status" value="1"/>
</dbReference>
<dbReference type="EMBL" id="QXHA01000026">
    <property type="protein sequence ID" value="RIB43857.1"/>
    <property type="molecule type" value="Genomic_DNA"/>
</dbReference>
<dbReference type="PANTHER" id="PTHR10887">
    <property type="entry name" value="DNA2/NAM7 HELICASE FAMILY"/>
    <property type="match status" value="1"/>
</dbReference>
<reference evidence="2 3" key="1">
    <citation type="journal article" date="2018" name="BMC Microbiol.">
        <title>Genome sequencing of strains of the most prevalent clonal group of O1:K1:H7 Escherichia coli that causes neonatal meningitis in France.</title>
        <authorList>
            <person name="Geslain G."/>
            <person name="Birgy A."/>
            <person name="Adiba S."/>
            <person name="Magnan M."/>
            <person name="Courroux C."/>
            <person name="Levy C."/>
            <person name="Cohen R."/>
            <person name="Bidet P."/>
            <person name="Bonacorsi S."/>
        </authorList>
    </citation>
    <scope>NUCLEOTIDE SEQUENCE [LARGE SCALE GENOMIC DNA]</scope>
    <source>
        <strain evidence="2 3">S308</strain>
    </source>
</reference>
<dbReference type="Gene3D" id="3.40.50.300">
    <property type="entry name" value="P-loop containing nucleotide triphosphate hydrolases"/>
    <property type="match status" value="1"/>
</dbReference>
<dbReference type="InterPro" id="IPR041679">
    <property type="entry name" value="DNA2/NAM7-like_C"/>
</dbReference>
<dbReference type="AlphaFoldDB" id="A0A0U4JUG1"/>
<dbReference type="GO" id="GO:0006793">
    <property type="term" value="P:phosphorus metabolic process"/>
    <property type="evidence" value="ECO:0007669"/>
    <property type="project" value="UniProtKB-ARBA"/>
</dbReference>
<sequence>MQVAQFNSHYQYDPKFERGMYLYEHRRCFNNIIGYCNSLCYHGKLQPKRGMEKGTIFPAMGYLHIDGRGMKPNGGSRYNPLEAETIAAWLVAHKDDIERHYGEPLYKVVGVVTPFSAQVNAIKTSLRKLEINGKDEQGSLTVGTVHSLQGAERAIVLFSPVYSKHEDGRFLDSNSSILNVAVSRAKDSFLVFGDMDLIEMQPAFSPRGLLAKYLFSSDNNALQFEFQKRQDLISAHTQISTLHGVEQHDGFLNKTLAGAQKKITIISPWLSWQKVEQTGFLASMALARSRGIDITVVTDKNCNIAHVDDDKRQEKQHLLNDAVEKLNKMGIATKLVNRVHSKIVIEDEELLCVGSFNWFSAAREDKYQRYDTSLVYRGEGVKNEIKAIYGSLDQRQL</sequence>
<dbReference type="InterPro" id="IPR001736">
    <property type="entry name" value="PLipase_D/transphosphatidylase"/>
</dbReference>
<evidence type="ECO:0000313" key="2">
    <source>
        <dbReference type="EMBL" id="RIB43857.1"/>
    </source>
</evidence>
<evidence type="ECO:0000259" key="1">
    <source>
        <dbReference type="PROSITE" id="PS50035"/>
    </source>
</evidence>
<proteinExistence type="predicted"/>
<dbReference type="GO" id="GO:0003824">
    <property type="term" value="F:catalytic activity"/>
    <property type="evidence" value="ECO:0007669"/>
    <property type="project" value="InterPro"/>
</dbReference>
<dbReference type="PROSITE" id="PS50035">
    <property type="entry name" value="PLD"/>
    <property type="match status" value="1"/>
</dbReference>
<gene>
    <name evidence="2" type="ORF">D3C88_00540</name>
</gene>